<name>A0ABX6TBY3_9SPHN</name>
<gene>
    <name evidence="3" type="ORF">H9L14_04815</name>
</gene>
<protein>
    <submittedName>
        <fullName evidence="3">Glycosyltransferase family 4 protein</fullName>
    </submittedName>
</protein>
<proteinExistence type="predicted"/>
<dbReference type="PANTHER" id="PTHR45947:SF13">
    <property type="entry name" value="TRANSFERASE"/>
    <property type="match status" value="1"/>
</dbReference>
<dbReference type="SUPFAM" id="SSF53756">
    <property type="entry name" value="UDP-Glycosyltransferase/glycogen phosphorylase"/>
    <property type="match status" value="1"/>
</dbReference>
<sequence>MRFGMVTTFYPPFSYGGDATYVRSLAKSVAALGHEVEVIASTDAYFVRSSDQGQPDTTVEDGISVHRLRHPAGILAPLVSHQTGRPALNAPALASFFAEPFDVLHFHNISLMGAPGVLGMGKARARLLSLHDHWLICPTHVLWKNRSHACDRRTCFSCSIRSGLPPQLWRYTGLRDRCLKRMDRLLAPSRFTSEMHRENGIRAPIEVLPLFSSVDRPTKPPEVRPNRIVFAGRVMTLKGIASLVRVAADMPDIELVVIGEGELRSDLAARYAGHSNIRFVGKIDQEALAEHYASAAAIVIPSIVPETFGLTLVEAAACGTPAIVGKGTGGAAEIVQVTGGGLLYDGDEELAEAIRQMVSDRPLRDRLGALARAGYETRYTRERHVADYLAHVEEVLGKRN</sequence>
<dbReference type="InterPro" id="IPR028098">
    <property type="entry name" value="Glyco_trans_4-like_N"/>
</dbReference>
<dbReference type="PANTHER" id="PTHR45947">
    <property type="entry name" value="SULFOQUINOVOSYL TRANSFERASE SQD2"/>
    <property type="match status" value="1"/>
</dbReference>
<dbReference type="CDD" id="cd03801">
    <property type="entry name" value="GT4_PimA-like"/>
    <property type="match status" value="1"/>
</dbReference>
<evidence type="ECO:0000313" key="3">
    <source>
        <dbReference type="EMBL" id="QNP46482.1"/>
    </source>
</evidence>
<evidence type="ECO:0000259" key="2">
    <source>
        <dbReference type="Pfam" id="PF13579"/>
    </source>
</evidence>
<feature type="domain" description="Glycosyltransferase subfamily 4-like N-terminal" evidence="2">
    <location>
        <begin position="16"/>
        <end position="209"/>
    </location>
</feature>
<dbReference type="InterPro" id="IPR050194">
    <property type="entry name" value="Glycosyltransferase_grp1"/>
</dbReference>
<dbReference type="RefSeq" id="WP_187709435.1">
    <property type="nucleotide sequence ID" value="NZ_CP060782.1"/>
</dbReference>
<keyword evidence="4" id="KW-1185">Reference proteome</keyword>
<feature type="domain" description="Glycosyl transferase family 1" evidence="1">
    <location>
        <begin position="221"/>
        <end position="372"/>
    </location>
</feature>
<dbReference type="EMBL" id="CP060782">
    <property type="protein sequence ID" value="QNP46482.1"/>
    <property type="molecule type" value="Genomic_DNA"/>
</dbReference>
<dbReference type="Pfam" id="PF13579">
    <property type="entry name" value="Glyco_trans_4_4"/>
    <property type="match status" value="1"/>
</dbReference>
<organism evidence="3 4">
    <name type="scientific">Sphingomonas sediminicola</name>
    <dbReference type="NCBI Taxonomy" id="386874"/>
    <lineage>
        <taxon>Bacteria</taxon>
        <taxon>Pseudomonadati</taxon>
        <taxon>Pseudomonadota</taxon>
        <taxon>Alphaproteobacteria</taxon>
        <taxon>Sphingomonadales</taxon>
        <taxon>Sphingomonadaceae</taxon>
        <taxon>Sphingomonas</taxon>
    </lineage>
</organism>
<dbReference type="Pfam" id="PF00534">
    <property type="entry name" value="Glycos_transf_1"/>
    <property type="match status" value="1"/>
</dbReference>
<evidence type="ECO:0000313" key="4">
    <source>
        <dbReference type="Proteomes" id="UP000516105"/>
    </source>
</evidence>
<reference evidence="3 4" key="1">
    <citation type="submission" date="2020-08" db="EMBL/GenBank/DDBJ databases">
        <title>Genome sequence of Sphingomonas sediminicola KACC 15039T.</title>
        <authorList>
            <person name="Hyun D.-W."/>
            <person name="Bae J.-W."/>
        </authorList>
    </citation>
    <scope>NUCLEOTIDE SEQUENCE [LARGE SCALE GENOMIC DNA]</scope>
    <source>
        <strain evidence="3 4">KACC 15039</strain>
    </source>
</reference>
<evidence type="ECO:0000259" key="1">
    <source>
        <dbReference type="Pfam" id="PF00534"/>
    </source>
</evidence>
<dbReference type="Proteomes" id="UP000516105">
    <property type="component" value="Chromosome"/>
</dbReference>
<accession>A0ABX6TBY3</accession>
<dbReference type="InterPro" id="IPR001296">
    <property type="entry name" value="Glyco_trans_1"/>
</dbReference>
<dbReference type="Gene3D" id="3.40.50.2000">
    <property type="entry name" value="Glycogen Phosphorylase B"/>
    <property type="match status" value="2"/>
</dbReference>